<reference evidence="1" key="1">
    <citation type="submission" date="2022-08" db="EMBL/GenBank/DDBJ databases">
        <authorList>
            <person name="Deng Y."/>
            <person name="Han X.-F."/>
            <person name="Zhang Y.-Q."/>
        </authorList>
    </citation>
    <scope>NUCLEOTIDE SEQUENCE</scope>
    <source>
        <strain evidence="1">CPCC 203386</strain>
    </source>
</reference>
<organism evidence="1 2">
    <name type="scientific">Herbiconiux daphne</name>
    <dbReference type="NCBI Taxonomy" id="2970914"/>
    <lineage>
        <taxon>Bacteria</taxon>
        <taxon>Bacillati</taxon>
        <taxon>Actinomycetota</taxon>
        <taxon>Actinomycetes</taxon>
        <taxon>Micrococcales</taxon>
        <taxon>Microbacteriaceae</taxon>
        <taxon>Herbiconiux</taxon>
    </lineage>
</organism>
<evidence type="ECO:0000313" key="1">
    <source>
        <dbReference type="EMBL" id="MCS5737583.1"/>
    </source>
</evidence>
<protein>
    <submittedName>
        <fullName evidence="1">Uncharacterized protein</fullName>
    </submittedName>
</protein>
<sequence>MITATPERGYTELNKLFDNDESGVLYLKSASWDDCPNFTPEMIIKELASYPKWQHEMRRRGLPVLGTGAVFDIDDEQIKLMEVNPSDHWDAIAAIDWGEKLDPTVLTVAVRNPDNDHYYLIDCFYLDGDEYSRSPHNVARILKERYPGIVVIR</sequence>
<dbReference type="Gene3D" id="3.30.420.280">
    <property type="match status" value="1"/>
</dbReference>
<feature type="non-terminal residue" evidence="1">
    <location>
        <position position="153"/>
    </location>
</feature>
<gene>
    <name evidence="1" type="ORF">N1032_28015</name>
</gene>
<evidence type="ECO:0000313" key="2">
    <source>
        <dbReference type="Proteomes" id="UP001165586"/>
    </source>
</evidence>
<keyword evidence="2" id="KW-1185">Reference proteome</keyword>
<dbReference type="EMBL" id="JANLCJ010000845">
    <property type="protein sequence ID" value="MCS5737583.1"/>
    <property type="molecule type" value="Genomic_DNA"/>
</dbReference>
<proteinExistence type="predicted"/>
<accession>A0ABT2HCC8</accession>
<dbReference type="Proteomes" id="UP001165586">
    <property type="component" value="Unassembled WGS sequence"/>
</dbReference>
<name>A0ABT2HCC8_9MICO</name>
<comment type="caution">
    <text evidence="1">The sequence shown here is derived from an EMBL/GenBank/DDBJ whole genome shotgun (WGS) entry which is preliminary data.</text>
</comment>